<dbReference type="AlphaFoldDB" id="A0A6N6RP64"/>
<feature type="domain" description="YhcG N-terminal" evidence="1">
    <location>
        <begin position="5"/>
        <end position="65"/>
    </location>
</feature>
<evidence type="ECO:0000313" key="2">
    <source>
        <dbReference type="EMBL" id="KAB2823240.1"/>
    </source>
</evidence>
<dbReference type="InterPro" id="IPR041527">
    <property type="entry name" value="YhcG_N"/>
</dbReference>
<dbReference type="Proteomes" id="UP000434870">
    <property type="component" value="Unassembled WGS sequence"/>
</dbReference>
<dbReference type="Pfam" id="PF17761">
    <property type="entry name" value="DUF1016_N"/>
    <property type="match status" value="1"/>
</dbReference>
<organism evidence="2 3">
    <name type="scientific">Aliivibrio finisterrensis</name>
    <dbReference type="NCBI Taxonomy" id="511998"/>
    <lineage>
        <taxon>Bacteria</taxon>
        <taxon>Pseudomonadati</taxon>
        <taxon>Pseudomonadota</taxon>
        <taxon>Gammaproteobacteria</taxon>
        <taxon>Vibrionales</taxon>
        <taxon>Vibrionaceae</taxon>
        <taxon>Aliivibrio</taxon>
    </lineage>
</organism>
<protein>
    <submittedName>
        <fullName evidence="2">DUF1016 domain-containing protein</fullName>
    </submittedName>
</protein>
<evidence type="ECO:0000259" key="1">
    <source>
        <dbReference type="Pfam" id="PF17761"/>
    </source>
</evidence>
<reference evidence="2 3" key="1">
    <citation type="submission" date="2019-09" db="EMBL/GenBank/DDBJ databases">
        <title>Genome of Aliivibrio finisterrensis LMG 23869 (type strain).</title>
        <authorList>
            <person name="Bowman J.P."/>
        </authorList>
    </citation>
    <scope>NUCLEOTIDE SEQUENCE [LARGE SCALE GENOMIC DNA]</scope>
    <source>
        <strain evidence="2 3">LMG 23869</strain>
    </source>
</reference>
<evidence type="ECO:0000313" key="3">
    <source>
        <dbReference type="Proteomes" id="UP000434870"/>
    </source>
</evidence>
<sequence>MTDCKIRQHIVVFEQEGQVIAQYGKQLLTNLSRDLKLAHGKGFSLSNLKQFRQFYLANRNGATVSHHLR</sequence>
<proteinExistence type="predicted"/>
<dbReference type="EMBL" id="WBVP01000029">
    <property type="protein sequence ID" value="KAB2823240.1"/>
    <property type="molecule type" value="Genomic_DNA"/>
</dbReference>
<gene>
    <name evidence="2" type="ORF">F8B77_16500</name>
</gene>
<name>A0A6N6RP64_9GAMM</name>
<accession>A0A6N6RP64</accession>
<comment type="caution">
    <text evidence="2">The sequence shown here is derived from an EMBL/GenBank/DDBJ whole genome shotgun (WGS) entry which is preliminary data.</text>
</comment>